<reference evidence="2" key="1">
    <citation type="submission" date="2016-10" db="EMBL/GenBank/DDBJ databases">
        <authorList>
            <person name="Varghese N."/>
            <person name="Submissions S."/>
        </authorList>
    </citation>
    <scope>NUCLEOTIDE SEQUENCE [LARGE SCALE GENOMIC DNA]</scope>
    <source>
        <strain evidence="2">DSM 44526</strain>
    </source>
</reference>
<keyword evidence="2" id="KW-1185">Reference proteome</keyword>
<dbReference type="Proteomes" id="UP000198863">
    <property type="component" value="Unassembled WGS sequence"/>
</dbReference>
<evidence type="ECO:0000313" key="2">
    <source>
        <dbReference type="Proteomes" id="UP000198863"/>
    </source>
</evidence>
<name>A0A1G7YGC7_9ACTN</name>
<evidence type="ECO:0000313" key="1">
    <source>
        <dbReference type="EMBL" id="SDG95662.1"/>
    </source>
</evidence>
<dbReference type="RefSeq" id="WP_091067593.1">
    <property type="nucleotide sequence ID" value="NZ_FNCF01000007.1"/>
</dbReference>
<proteinExistence type="predicted"/>
<protein>
    <submittedName>
        <fullName evidence="1">Uncharacterized protein</fullName>
    </submittedName>
</protein>
<gene>
    <name evidence="1" type="ORF">SAMN05660324_3952</name>
</gene>
<accession>A0A1G7YGC7</accession>
<dbReference type="OrthoDB" id="5189268at2"/>
<sequence>MKLNEIAPGPIVKVGRLIIDSPGASGGPGSYQDVEVCFADGWVYVEVKEEDGEGSANVYPAHRVKLAFNVQPTKQEPKRARGSAHFV</sequence>
<organism evidence="1 2">
    <name type="scientific">Klenkia brasiliensis</name>
    <dbReference type="NCBI Taxonomy" id="333142"/>
    <lineage>
        <taxon>Bacteria</taxon>
        <taxon>Bacillati</taxon>
        <taxon>Actinomycetota</taxon>
        <taxon>Actinomycetes</taxon>
        <taxon>Geodermatophilales</taxon>
        <taxon>Geodermatophilaceae</taxon>
        <taxon>Klenkia</taxon>
    </lineage>
</organism>
<dbReference type="AlphaFoldDB" id="A0A1G7YGC7"/>
<dbReference type="EMBL" id="FNCF01000007">
    <property type="protein sequence ID" value="SDG95662.1"/>
    <property type="molecule type" value="Genomic_DNA"/>
</dbReference>